<accession>A0A545W025</accession>
<feature type="signal peptide" evidence="1">
    <location>
        <begin position="1"/>
        <end position="22"/>
    </location>
</feature>
<evidence type="ECO:0000256" key="1">
    <source>
        <dbReference type="SAM" id="SignalP"/>
    </source>
</evidence>
<dbReference type="Proteomes" id="UP000315783">
    <property type="component" value="Unassembled WGS sequence"/>
</dbReference>
<proteinExistence type="predicted"/>
<keyword evidence="1" id="KW-0732">Signal</keyword>
<comment type="caution">
    <text evidence="2">The sequence shown here is derived from an EMBL/GenBank/DDBJ whole genome shotgun (WGS) entry which is preliminary data.</text>
</comment>
<dbReference type="EMBL" id="SPUK01000007">
    <property type="protein sequence ID" value="TQV95507.1"/>
    <property type="molecule type" value="Genomic_DNA"/>
</dbReference>
<evidence type="ECO:0000313" key="3">
    <source>
        <dbReference type="Proteomes" id="UP000315783"/>
    </source>
</evidence>
<reference evidence="2 3" key="1">
    <citation type="journal article" date="2019" name="Appl. Microbiol. Biotechnol.">
        <title>Genome sequence of Isaria javanica and comparative genome analysis insights into family S53 peptidase evolution in fungal entomopathogens.</title>
        <authorList>
            <person name="Lin R."/>
            <person name="Zhang X."/>
            <person name="Xin B."/>
            <person name="Zou M."/>
            <person name="Gao Y."/>
            <person name="Qin F."/>
            <person name="Hu Q."/>
            <person name="Xie B."/>
            <person name="Cheng X."/>
        </authorList>
    </citation>
    <scope>NUCLEOTIDE SEQUENCE [LARGE SCALE GENOMIC DNA]</scope>
    <source>
        <strain evidence="2 3">IJ1G</strain>
    </source>
</reference>
<feature type="chain" id="PRO_5021929327" evidence="1">
    <location>
        <begin position="23"/>
        <end position="83"/>
    </location>
</feature>
<dbReference type="AlphaFoldDB" id="A0A545W025"/>
<gene>
    <name evidence="2" type="ORF">IF1G_05336</name>
</gene>
<sequence>MFGALKTALAIAAAAAAVVVNAAPTHGDLPRPHPQCRPSSYHCVGDNIMTCNGSNQWVVSATCAPGCCSDDGAYVAWMILGDF</sequence>
<organism evidence="2 3">
    <name type="scientific">Cordyceps javanica</name>
    <dbReference type="NCBI Taxonomy" id="43265"/>
    <lineage>
        <taxon>Eukaryota</taxon>
        <taxon>Fungi</taxon>
        <taxon>Dikarya</taxon>
        <taxon>Ascomycota</taxon>
        <taxon>Pezizomycotina</taxon>
        <taxon>Sordariomycetes</taxon>
        <taxon>Hypocreomycetidae</taxon>
        <taxon>Hypocreales</taxon>
        <taxon>Cordycipitaceae</taxon>
        <taxon>Cordyceps</taxon>
    </lineage>
</organism>
<evidence type="ECO:0000313" key="2">
    <source>
        <dbReference type="EMBL" id="TQV95507.1"/>
    </source>
</evidence>
<name>A0A545W025_9HYPO</name>
<protein>
    <submittedName>
        <fullName evidence="2">Uncharacterized protein</fullName>
    </submittedName>
</protein>
<keyword evidence="3" id="KW-1185">Reference proteome</keyword>